<dbReference type="AlphaFoldDB" id="A0A158EQD1"/>
<comment type="similarity">
    <text evidence="8">Belongs to the exbB/tolQ family.</text>
</comment>
<protein>
    <submittedName>
        <fullName evidence="11">MotA/TolQ/ExbB proton channel</fullName>
    </submittedName>
</protein>
<keyword evidence="3" id="KW-1003">Cell membrane</keyword>
<proteinExistence type="inferred from homology"/>
<dbReference type="InterPro" id="IPR050790">
    <property type="entry name" value="ExbB/TolQ_transport"/>
</dbReference>
<keyword evidence="7 9" id="KW-0472">Membrane</keyword>
<dbReference type="InterPro" id="IPR002898">
    <property type="entry name" value="MotA_ExbB_proton_chnl"/>
</dbReference>
<evidence type="ECO:0000256" key="5">
    <source>
        <dbReference type="ARBA" id="ARBA00022927"/>
    </source>
</evidence>
<evidence type="ECO:0000256" key="1">
    <source>
        <dbReference type="ARBA" id="ARBA00004651"/>
    </source>
</evidence>
<evidence type="ECO:0000313" key="12">
    <source>
        <dbReference type="Proteomes" id="UP000054893"/>
    </source>
</evidence>
<evidence type="ECO:0000256" key="7">
    <source>
        <dbReference type="ARBA" id="ARBA00023136"/>
    </source>
</evidence>
<dbReference type="PANTHER" id="PTHR30625">
    <property type="entry name" value="PROTEIN TOLQ"/>
    <property type="match status" value="1"/>
</dbReference>
<dbReference type="OrthoDB" id="4045at2"/>
<sequence>MQDWGGIVAAAQVGGWAVYPLTLLAMLAIAITIDRAYVFMRFAGEPSTHVETLPAQHAFKRLDATFVMRPGTPLWLYETRAQSLATRIERDMSRGFWVLETIVTAAPLLGLLGTIVGMMHSFQLFGGSGLVNPGGVTGGVAQSLVATAIGLIVALFALFAFNYFSRRLERLIDDLEVYTNQRLSEIRLAADDRGLNAENAK</sequence>
<feature type="domain" description="MotA/TolQ/ExbB proton channel" evidence="10">
    <location>
        <begin position="81"/>
        <end position="176"/>
    </location>
</feature>
<evidence type="ECO:0000256" key="4">
    <source>
        <dbReference type="ARBA" id="ARBA00022692"/>
    </source>
</evidence>
<evidence type="ECO:0000256" key="3">
    <source>
        <dbReference type="ARBA" id="ARBA00022475"/>
    </source>
</evidence>
<keyword evidence="4 9" id="KW-0812">Transmembrane</keyword>
<accession>A0A158EQD1</accession>
<evidence type="ECO:0000256" key="2">
    <source>
        <dbReference type="ARBA" id="ARBA00022448"/>
    </source>
</evidence>
<dbReference type="GO" id="GO:0005886">
    <property type="term" value="C:plasma membrane"/>
    <property type="evidence" value="ECO:0007669"/>
    <property type="project" value="UniProtKB-SubCell"/>
</dbReference>
<evidence type="ECO:0000256" key="6">
    <source>
        <dbReference type="ARBA" id="ARBA00022989"/>
    </source>
</evidence>
<dbReference type="PANTHER" id="PTHR30625:SF15">
    <property type="entry name" value="BIOPOLYMER TRANSPORT PROTEIN EXBB"/>
    <property type="match status" value="1"/>
</dbReference>
<dbReference type="EMBL" id="FCOC02000001">
    <property type="protein sequence ID" value="SAL08870.1"/>
    <property type="molecule type" value="Genomic_DNA"/>
</dbReference>
<keyword evidence="6 9" id="KW-1133">Transmembrane helix</keyword>
<organism evidence="11 12">
    <name type="scientific">Caballeronia sordidicola</name>
    <name type="common">Burkholderia sordidicola</name>
    <dbReference type="NCBI Taxonomy" id="196367"/>
    <lineage>
        <taxon>Bacteria</taxon>
        <taxon>Pseudomonadati</taxon>
        <taxon>Pseudomonadota</taxon>
        <taxon>Betaproteobacteria</taxon>
        <taxon>Burkholderiales</taxon>
        <taxon>Burkholderiaceae</taxon>
        <taxon>Caballeronia</taxon>
    </lineage>
</organism>
<evidence type="ECO:0000256" key="9">
    <source>
        <dbReference type="SAM" id="Phobius"/>
    </source>
</evidence>
<dbReference type="Pfam" id="PF01618">
    <property type="entry name" value="MotA_ExbB"/>
    <property type="match status" value="1"/>
</dbReference>
<evidence type="ECO:0000256" key="8">
    <source>
        <dbReference type="RuleBase" id="RU004057"/>
    </source>
</evidence>
<evidence type="ECO:0000313" key="11">
    <source>
        <dbReference type="EMBL" id="SAL08870.1"/>
    </source>
</evidence>
<gene>
    <name evidence="11" type="ORF">AWB64_00006</name>
</gene>
<comment type="subcellular location">
    <subcellularLocation>
        <location evidence="1">Cell membrane</location>
        <topology evidence="1">Multi-pass membrane protein</topology>
    </subcellularLocation>
    <subcellularLocation>
        <location evidence="8">Membrane</location>
        <topology evidence="8">Multi-pass membrane protein</topology>
    </subcellularLocation>
</comment>
<dbReference type="GO" id="GO:0017038">
    <property type="term" value="P:protein import"/>
    <property type="evidence" value="ECO:0007669"/>
    <property type="project" value="TreeGrafter"/>
</dbReference>
<feature type="transmembrane region" description="Helical" evidence="9">
    <location>
        <begin position="6"/>
        <end position="31"/>
    </location>
</feature>
<reference evidence="11 12" key="1">
    <citation type="submission" date="2016-01" db="EMBL/GenBank/DDBJ databases">
        <authorList>
            <person name="Oliw E.H."/>
        </authorList>
    </citation>
    <scope>NUCLEOTIDE SEQUENCE [LARGE SCALE GENOMIC DNA]</scope>
    <source>
        <strain evidence="11">LMG 22029</strain>
    </source>
</reference>
<evidence type="ECO:0000259" key="10">
    <source>
        <dbReference type="Pfam" id="PF01618"/>
    </source>
</evidence>
<feature type="transmembrane region" description="Helical" evidence="9">
    <location>
        <begin position="139"/>
        <end position="161"/>
    </location>
</feature>
<feature type="transmembrane region" description="Helical" evidence="9">
    <location>
        <begin position="96"/>
        <end position="119"/>
    </location>
</feature>
<name>A0A158EQD1_CABSO</name>
<dbReference type="Proteomes" id="UP000054893">
    <property type="component" value="Unassembled WGS sequence"/>
</dbReference>
<keyword evidence="5 8" id="KW-0653">Protein transport</keyword>
<keyword evidence="2 8" id="KW-0813">Transport</keyword>
<dbReference type="RefSeq" id="WP_060816606.1">
    <property type="nucleotide sequence ID" value="NZ_FCOC02000001.1"/>
</dbReference>